<keyword evidence="3" id="KW-1185">Reference proteome</keyword>
<gene>
    <name evidence="2" type="ORF">WA026_006732</name>
</gene>
<name>A0AAW1U7S5_9CUCU</name>
<dbReference type="Proteomes" id="UP001431783">
    <property type="component" value="Unassembled WGS sequence"/>
</dbReference>
<reference evidence="2 3" key="1">
    <citation type="submission" date="2023-03" db="EMBL/GenBank/DDBJ databases">
        <title>Genome insight into feeding habits of ladybird beetles.</title>
        <authorList>
            <person name="Li H.-S."/>
            <person name="Huang Y.-H."/>
            <person name="Pang H."/>
        </authorList>
    </citation>
    <scope>NUCLEOTIDE SEQUENCE [LARGE SCALE GENOMIC DNA]</scope>
    <source>
        <strain evidence="2">SYSU_2023b</strain>
        <tissue evidence="2">Whole body</tissue>
    </source>
</reference>
<feature type="region of interest" description="Disordered" evidence="1">
    <location>
        <begin position="1"/>
        <end position="31"/>
    </location>
</feature>
<sequence length="152" mass="17791">MTLDTTQHKEQAHNSKSCKRPSTLTTPVTPNSPQQILHEWILKEHTNISTQSVEDQIDPFQQYLQDSITEFVLNFNQISSFLRNDFESSDPVYIAQEYTNDMPELLNMLSIYPHCTQRSRKSRITRIQKKIRLNTTVKYSTTTTNLNFREGH</sequence>
<comment type="caution">
    <text evidence="2">The sequence shown here is derived from an EMBL/GenBank/DDBJ whole genome shotgun (WGS) entry which is preliminary data.</text>
</comment>
<dbReference type="EMBL" id="JARQZJ010000062">
    <property type="protein sequence ID" value="KAK9879671.1"/>
    <property type="molecule type" value="Genomic_DNA"/>
</dbReference>
<evidence type="ECO:0000256" key="1">
    <source>
        <dbReference type="SAM" id="MobiDB-lite"/>
    </source>
</evidence>
<organism evidence="2 3">
    <name type="scientific">Henosepilachna vigintioctopunctata</name>
    <dbReference type="NCBI Taxonomy" id="420089"/>
    <lineage>
        <taxon>Eukaryota</taxon>
        <taxon>Metazoa</taxon>
        <taxon>Ecdysozoa</taxon>
        <taxon>Arthropoda</taxon>
        <taxon>Hexapoda</taxon>
        <taxon>Insecta</taxon>
        <taxon>Pterygota</taxon>
        <taxon>Neoptera</taxon>
        <taxon>Endopterygota</taxon>
        <taxon>Coleoptera</taxon>
        <taxon>Polyphaga</taxon>
        <taxon>Cucujiformia</taxon>
        <taxon>Coccinelloidea</taxon>
        <taxon>Coccinellidae</taxon>
        <taxon>Epilachninae</taxon>
        <taxon>Epilachnini</taxon>
        <taxon>Henosepilachna</taxon>
    </lineage>
</organism>
<accession>A0AAW1U7S5</accession>
<feature type="compositionally biased region" description="Polar residues" evidence="1">
    <location>
        <begin position="20"/>
        <end position="31"/>
    </location>
</feature>
<proteinExistence type="predicted"/>
<evidence type="ECO:0000313" key="3">
    <source>
        <dbReference type="Proteomes" id="UP001431783"/>
    </source>
</evidence>
<evidence type="ECO:0000313" key="2">
    <source>
        <dbReference type="EMBL" id="KAK9879671.1"/>
    </source>
</evidence>
<feature type="compositionally biased region" description="Basic and acidic residues" evidence="1">
    <location>
        <begin position="1"/>
        <end position="13"/>
    </location>
</feature>
<dbReference type="AlphaFoldDB" id="A0AAW1U7S5"/>
<protein>
    <submittedName>
        <fullName evidence="2">Uncharacterized protein</fullName>
    </submittedName>
</protein>